<proteinExistence type="predicted"/>
<dbReference type="Proteomes" id="UP001066276">
    <property type="component" value="Chromosome 5"/>
</dbReference>
<name>A0AAV7RF90_PLEWA</name>
<protein>
    <submittedName>
        <fullName evidence="1">Uncharacterized protein</fullName>
    </submittedName>
</protein>
<sequence length="72" mass="8075">MLDFSYTMECNPGKKNVVAYCLLRLPVSDPIKNDDENDESVAEECIVTDGRMSHKEWLKVVKDGVTLQEAVG</sequence>
<keyword evidence="2" id="KW-1185">Reference proteome</keyword>
<organism evidence="1 2">
    <name type="scientific">Pleurodeles waltl</name>
    <name type="common">Iberian ribbed newt</name>
    <dbReference type="NCBI Taxonomy" id="8319"/>
    <lineage>
        <taxon>Eukaryota</taxon>
        <taxon>Metazoa</taxon>
        <taxon>Chordata</taxon>
        <taxon>Craniata</taxon>
        <taxon>Vertebrata</taxon>
        <taxon>Euteleostomi</taxon>
        <taxon>Amphibia</taxon>
        <taxon>Batrachia</taxon>
        <taxon>Caudata</taxon>
        <taxon>Salamandroidea</taxon>
        <taxon>Salamandridae</taxon>
        <taxon>Pleurodelinae</taxon>
        <taxon>Pleurodeles</taxon>
    </lineage>
</organism>
<evidence type="ECO:0000313" key="1">
    <source>
        <dbReference type="EMBL" id="KAJ1150272.1"/>
    </source>
</evidence>
<evidence type="ECO:0000313" key="2">
    <source>
        <dbReference type="Proteomes" id="UP001066276"/>
    </source>
</evidence>
<gene>
    <name evidence="1" type="ORF">NDU88_003067</name>
</gene>
<reference evidence="1" key="1">
    <citation type="journal article" date="2022" name="bioRxiv">
        <title>Sequencing and chromosome-scale assembly of the giantPleurodeles waltlgenome.</title>
        <authorList>
            <person name="Brown T."/>
            <person name="Elewa A."/>
            <person name="Iarovenko S."/>
            <person name="Subramanian E."/>
            <person name="Araus A.J."/>
            <person name="Petzold A."/>
            <person name="Susuki M."/>
            <person name="Suzuki K.-i.T."/>
            <person name="Hayashi T."/>
            <person name="Toyoda A."/>
            <person name="Oliveira C."/>
            <person name="Osipova E."/>
            <person name="Leigh N.D."/>
            <person name="Simon A."/>
            <person name="Yun M.H."/>
        </authorList>
    </citation>
    <scope>NUCLEOTIDE SEQUENCE</scope>
    <source>
        <strain evidence="1">20211129_DDA</strain>
        <tissue evidence="1">Liver</tissue>
    </source>
</reference>
<accession>A0AAV7RF90</accession>
<dbReference type="AlphaFoldDB" id="A0AAV7RF90"/>
<dbReference type="EMBL" id="JANPWB010000009">
    <property type="protein sequence ID" value="KAJ1150272.1"/>
    <property type="molecule type" value="Genomic_DNA"/>
</dbReference>
<comment type="caution">
    <text evidence="1">The sequence shown here is derived from an EMBL/GenBank/DDBJ whole genome shotgun (WGS) entry which is preliminary data.</text>
</comment>